<evidence type="ECO:0000313" key="1">
    <source>
        <dbReference type="EMBL" id="KAK9166960.1"/>
    </source>
</evidence>
<proteinExistence type="predicted"/>
<keyword evidence="2" id="KW-1185">Reference proteome</keyword>
<name>A0AAP0Q4E4_9MAGN</name>
<reference evidence="1 2" key="1">
    <citation type="submission" date="2024-01" db="EMBL/GenBank/DDBJ databases">
        <title>Genome assemblies of Stephania.</title>
        <authorList>
            <person name="Yang L."/>
        </authorList>
    </citation>
    <scope>NUCLEOTIDE SEQUENCE [LARGE SCALE GENOMIC DNA]</scope>
    <source>
        <strain evidence="1">JXDWG</strain>
        <tissue evidence="1">Leaf</tissue>
    </source>
</reference>
<sequence length="105" mass="12855">MRRQYIEDRARYHEALLRYELDRQRRIQDRLNGRRSFMLFLDHHRDIARYERSRMLRPTDRFITFLAAMNYSFDPDLVQNRRVEHPLTSSYVGAYNNDANDDAQS</sequence>
<gene>
    <name evidence="1" type="ORF">Scep_002151</name>
</gene>
<dbReference type="AlphaFoldDB" id="A0AAP0Q4E4"/>
<accession>A0AAP0Q4E4</accession>
<dbReference type="EMBL" id="JBBNAG010000001">
    <property type="protein sequence ID" value="KAK9166960.1"/>
    <property type="molecule type" value="Genomic_DNA"/>
</dbReference>
<evidence type="ECO:0000313" key="2">
    <source>
        <dbReference type="Proteomes" id="UP001419268"/>
    </source>
</evidence>
<dbReference type="Proteomes" id="UP001419268">
    <property type="component" value="Unassembled WGS sequence"/>
</dbReference>
<organism evidence="1 2">
    <name type="scientific">Stephania cephalantha</name>
    <dbReference type="NCBI Taxonomy" id="152367"/>
    <lineage>
        <taxon>Eukaryota</taxon>
        <taxon>Viridiplantae</taxon>
        <taxon>Streptophyta</taxon>
        <taxon>Embryophyta</taxon>
        <taxon>Tracheophyta</taxon>
        <taxon>Spermatophyta</taxon>
        <taxon>Magnoliopsida</taxon>
        <taxon>Ranunculales</taxon>
        <taxon>Menispermaceae</taxon>
        <taxon>Menispermoideae</taxon>
        <taxon>Cissampelideae</taxon>
        <taxon>Stephania</taxon>
    </lineage>
</organism>
<comment type="caution">
    <text evidence="1">The sequence shown here is derived from an EMBL/GenBank/DDBJ whole genome shotgun (WGS) entry which is preliminary data.</text>
</comment>
<protein>
    <submittedName>
        <fullName evidence="1">Uncharacterized protein</fullName>
    </submittedName>
</protein>